<proteinExistence type="predicted"/>
<dbReference type="EMBL" id="JARJLG010000079">
    <property type="protein sequence ID" value="KAJ7751281.1"/>
    <property type="molecule type" value="Genomic_DNA"/>
</dbReference>
<evidence type="ECO:0000313" key="2">
    <source>
        <dbReference type="Proteomes" id="UP001215280"/>
    </source>
</evidence>
<dbReference type="AlphaFoldDB" id="A0AAD7IVC8"/>
<comment type="caution">
    <text evidence="1">The sequence shown here is derived from an EMBL/GenBank/DDBJ whole genome shotgun (WGS) entry which is preliminary data.</text>
</comment>
<accession>A0AAD7IVC8</accession>
<name>A0AAD7IVC8_9AGAR</name>
<reference evidence="1" key="1">
    <citation type="submission" date="2023-03" db="EMBL/GenBank/DDBJ databases">
        <title>Massive genome expansion in bonnet fungi (Mycena s.s.) driven by repeated elements and novel gene families across ecological guilds.</title>
        <authorList>
            <consortium name="Lawrence Berkeley National Laboratory"/>
            <person name="Harder C.B."/>
            <person name="Miyauchi S."/>
            <person name="Viragh M."/>
            <person name="Kuo A."/>
            <person name="Thoen E."/>
            <person name="Andreopoulos B."/>
            <person name="Lu D."/>
            <person name="Skrede I."/>
            <person name="Drula E."/>
            <person name="Henrissat B."/>
            <person name="Morin E."/>
            <person name="Kohler A."/>
            <person name="Barry K."/>
            <person name="LaButti K."/>
            <person name="Morin E."/>
            <person name="Salamov A."/>
            <person name="Lipzen A."/>
            <person name="Mereny Z."/>
            <person name="Hegedus B."/>
            <person name="Baldrian P."/>
            <person name="Stursova M."/>
            <person name="Weitz H."/>
            <person name="Taylor A."/>
            <person name="Grigoriev I.V."/>
            <person name="Nagy L.G."/>
            <person name="Martin F."/>
            <person name="Kauserud H."/>
        </authorList>
    </citation>
    <scope>NUCLEOTIDE SEQUENCE</scope>
    <source>
        <strain evidence="1">CBHHK188m</strain>
    </source>
</reference>
<gene>
    <name evidence="1" type="ORF">DFH07DRAFT_961065</name>
</gene>
<sequence length="204" mass="23422">MEPRGRQQPMIQLVKASQQQQYAYAYLDDRGSFVRAQKAEEERIQQDMERALRAQRRNKARQVVRASKAVEQVANAASVDGWYHGGNARYPNVAPKPRQVIPKPQQVQNSEKSRLQHFKFPQLEPTRPQFIGAVRNAPPFPLPTERLAPLSRFNPFAMRARSESLSSIENDRATDAGKRKRNASVSALFARIHREAENMRRQGY</sequence>
<protein>
    <submittedName>
        <fullName evidence="1">Uncharacterized protein</fullName>
    </submittedName>
</protein>
<dbReference type="Proteomes" id="UP001215280">
    <property type="component" value="Unassembled WGS sequence"/>
</dbReference>
<evidence type="ECO:0000313" key="1">
    <source>
        <dbReference type="EMBL" id="KAJ7751281.1"/>
    </source>
</evidence>
<keyword evidence="2" id="KW-1185">Reference proteome</keyword>
<organism evidence="1 2">
    <name type="scientific">Mycena maculata</name>
    <dbReference type="NCBI Taxonomy" id="230809"/>
    <lineage>
        <taxon>Eukaryota</taxon>
        <taxon>Fungi</taxon>
        <taxon>Dikarya</taxon>
        <taxon>Basidiomycota</taxon>
        <taxon>Agaricomycotina</taxon>
        <taxon>Agaricomycetes</taxon>
        <taxon>Agaricomycetidae</taxon>
        <taxon>Agaricales</taxon>
        <taxon>Marasmiineae</taxon>
        <taxon>Mycenaceae</taxon>
        <taxon>Mycena</taxon>
    </lineage>
</organism>